<dbReference type="CDD" id="cd03416">
    <property type="entry name" value="CbiX_SirB_N"/>
    <property type="match status" value="1"/>
</dbReference>
<dbReference type="SUPFAM" id="SSF53800">
    <property type="entry name" value="Chelatase"/>
    <property type="match status" value="1"/>
</dbReference>
<evidence type="ECO:0000313" key="3">
    <source>
        <dbReference type="EMBL" id="MBB6119913.1"/>
    </source>
</evidence>
<proteinExistence type="predicted"/>
<keyword evidence="4" id="KW-1185">Reference proteome</keyword>
<name>A0A841IMM8_9ACTN</name>
<protein>
    <submittedName>
        <fullName evidence="3">Sirohydrochlorin ferrochelatase</fullName>
    </submittedName>
</protein>
<evidence type="ECO:0000256" key="2">
    <source>
        <dbReference type="ARBA" id="ARBA00023239"/>
    </source>
</evidence>
<evidence type="ECO:0000313" key="4">
    <source>
        <dbReference type="Proteomes" id="UP000536604"/>
    </source>
</evidence>
<keyword evidence="1" id="KW-0479">Metal-binding</keyword>
<dbReference type="Gene3D" id="3.40.50.1400">
    <property type="match status" value="2"/>
</dbReference>
<dbReference type="Proteomes" id="UP000536604">
    <property type="component" value="Unassembled WGS sequence"/>
</dbReference>
<accession>A0A841IMM8</accession>
<gene>
    <name evidence="3" type="ORF">FHS13_001864</name>
</gene>
<dbReference type="PANTHER" id="PTHR33542">
    <property type="entry name" value="SIROHYDROCHLORIN FERROCHELATASE, CHLOROPLASTIC"/>
    <property type="match status" value="1"/>
</dbReference>
<organism evidence="3 4">
    <name type="scientific">Nocardiopsis algeriensis</name>
    <dbReference type="NCBI Taxonomy" id="1478215"/>
    <lineage>
        <taxon>Bacteria</taxon>
        <taxon>Bacillati</taxon>
        <taxon>Actinomycetota</taxon>
        <taxon>Actinomycetes</taxon>
        <taxon>Streptosporangiales</taxon>
        <taxon>Nocardiopsidaceae</taxon>
        <taxon>Nocardiopsis</taxon>
    </lineage>
</organism>
<dbReference type="GO" id="GO:0046872">
    <property type="term" value="F:metal ion binding"/>
    <property type="evidence" value="ECO:0007669"/>
    <property type="project" value="UniProtKB-KW"/>
</dbReference>
<dbReference type="RefSeq" id="WP_343064965.1">
    <property type="nucleotide sequence ID" value="NZ_JACHJO010000005.1"/>
</dbReference>
<dbReference type="AlphaFoldDB" id="A0A841IMM8"/>
<dbReference type="InterPro" id="IPR002762">
    <property type="entry name" value="CbiX-like"/>
</dbReference>
<comment type="caution">
    <text evidence="3">The sequence shown here is derived from an EMBL/GenBank/DDBJ whole genome shotgun (WGS) entry which is preliminary data.</text>
</comment>
<dbReference type="PANTHER" id="PTHR33542:SF5">
    <property type="entry name" value="FERROCHELATASE CHE1"/>
    <property type="match status" value="1"/>
</dbReference>
<dbReference type="GO" id="GO:0016829">
    <property type="term" value="F:lyase activity"/>
    <property type="evidence" value="ECO:0007669"/>
    <property type="project" value="UniProtKB-KW"/>
</dbReference>
<sequence length="228" mass="23864">MKPTLLLAVHGTRDPRGTATAHSLALKVAHTTGLPVRLAFADVLTPTVTDTAADLPGPLVVVPAFLANGHHVRTDIPRQLARAGRADAAVTPGLGDHPALAEAAAHRLHHAGHRPGDAVVMAAAGTRDPRALLELARHARALSHRLRTPVHIGHITTGTPTVPEQVAHLRARGHTRVSIASWLLAPGLFHQRLAAAGADTVAAPLCPHPAVARAVIDRYHSHLPAARS</sequence>
<dbReference type="Pfam" id="PF01903">
    <property type="entry name" value="CbiX"/>
    <property type="match status" value="2"/>
</dbReference>
<dbReference type="EMBL" id="JACHJO010000005">
    <property type="protein sequence ID" value="MBB6119913.1"/>
    <property type="molecule type" value="Genomic_DNA"/>
</dbReference>
<evidence type="ECO:0000256" key="1">
    <source>
        <dbReference type="ARBA" id="ARBA00022723"/>
    </source>
</evidence>
<dbReference type="InterPro" id="IPR050963">
    <property type="entry name" value="Sirohydro_Cobaltochel/CbiX"/>
</dbReference>
<keyword evidence="2" id="KW-0456">Lyase</keyword>
<reference evidence="3 4" key="1">
    <citation type="submission" date="2020-08" db="EMBL/GenBank/DDBJ databases">
        <title>Genomic Encyclopedia of Type Strains, Phase III (KMG-III): the genomes of soil and plant-associated and newly described type strains.</title>
        <authorList>
            <person name="Whitman W."/>
        </authorList>
    </citation>
    <scope>NUCLEOTIDE SEQUENCE [LARGE SCALE GENOMIC DNA]</scope>
    <source>
        <strain evidence="3 4">CECT 8712</strain>
    </source>
</reference>